<feature type="domain" description="Nidogen G2 beta-barrel" evidence="7">
    <location>
        <begin position="126"/>
        <end position="272"/>
    </location>
</feature>
<dbReference type="Gene3D" id="2.40.155.10">
    <property type="entry name" value="Green fluorescent protein"/>
    <property type="match status" value="2"/>
</dbReference>
<organism evidence="8 9">
    <name type="scientific">Cirrhinus molitorella</name>
    <name type="common">mud carp</name>
    <dbReference type="NCBI Taxonomy" id="172907"/>
    <lineage>
        <taxon>Eukaryota</taxon>
        <taxon>Metazoa</taxon>
        <taxon>Chordata</taxon>
        <taxon>Craniata</taxon>
        <taxon>Vertebrata</taxon>
        <taxon>Euteleostomi</taxon>
        <taxon>Actinopterygii</taxon>
        <taxon>Neopterygii</taxon>
        <taxon>Teleostei</taxon>
        <taxon>Ostariophysi</taxon>
        <taxon>Cypriniformes</taxon>
        <taxon>Cyprinidae</taxon>
        <taxon>Labeoninae</taxon>
        <taxon>Labeonini</taxon>
        <taxon>Cirrhinus</taxon>
    </lineage>
</organism>
<keyword evidence="4" id="KW-0732">Signal</keyword>
<comment type="caution">
    <text evidence="8">The sequence shown here is derived from an EMBL/GenBank/DDBJ whole genome shotgun (WGS) entry which is preliminary data.</text>
</comment>
<evidence type="ECO:0000256" key="5">
    <source>
        <dbReference type="ARBA" id="ARBA00022837"/>
    </source>
</evidence>
<dbReference type="AlphaFoldDB" id="A0AA88PPX1"/>
<dbReference type="InterPro" id="IPR009017">
    <property type="entry name" value="GFP"/>
</dbReference>
<accession>A0AA88PPX1</accession>
<dbReference type="Pfam" id="PF07474">
    <property type="entry name" value="G2F"/>
    <property type="match status" value="2"/>
</dbReference>
<proteinExistence type="predicted"/>
<reference evidence="8" key="1">
    <citation type="submission" date="2023-08" db="EMBL/GenBank/DDBJ databases">
        <title>Chromosome-level Genome Assembly of mud carp (Cirrhinus molitorella).</title>
        <authorList>
            <person name="Liu H."/>
        </authorList>
    </citation>
    <scope>NUCLEOTIDE SEQUENCE</scope>
    <source>
        <strain evidence="8">Prfri</strain>
        <tissue evidence="8">Muscle</tissue>
    </source>
</reference>
<keyword evidence="2" id="KW-0964">Secreted</keyword>
<dbReference type="PROSITE" id="PS50993">
    <property type="entry name" value="NIDOGEN_G2"/>
    <property type="match status" value="1"/>
</dbReference>
<dbReference type="EMBL" id="JAUYZG010000010">
    <property type="protein sequence ID" value="KAK2896234.1"/>
    <property type="molecule type" value="Genomic_DNA"/>
</dbReference>
<sequence>MSADKKRKNLPKKKDMAAEPEMIATSAAACNVLVDSCHDYDVLEEKMEFSVLSTEDFPSLPSTPLKPLPKRGRVGESADDIITKTNSGKRGVWVYEIGAFPDFKGHKNHIHQHPVSPDIQHKTDGIPQKMHGKVSGRVFVGNSLVSVDFGSNYLHSYVGVNGSTLYVAIRGIPLIVGFSLQPLIGEIIGVKFKRQANVTFQPGGERLTIILKFKGIDEHGHLMVDIRLKGKIAEVPQRAKVCIQPYTKIYNYSINLIISSSTRVYVISLLDD</sequence>
<evidence type="ECO:0000256" key="4">
    <source>
        <dbReference type="ARBA" id="ARBA00022729"/>
    </source>
</evidence>
<dbReference type="Proteomes" id="UP001187343">
    <property type="component" value="Unassembled WGS sequence"/>
</dbReference>
<name>A0AA88PPX1_9TELE</name>
<keyword evidence="6" id="KW-0325">Glycoprotein</keyword>
<evidence type="ECO:0000256" key="6">
    <source>
        <dbReference type="ARBA" id="ARBA00023180"/>
    </source>
</evidence>
<dbReference type="SMART" id="SM00682">
    <property type="entry name" value="G2F"/>
    <property type="match status" value="1"/>
</dbReference>
<keyword evidence="9" id="KW-1185">Reference proteome</keyword>
<dbReference type="InterPro" id="IPR006605">
    <property type="entry name" value="G2_nidogen/fibulin_G2F"/>
</dbReference>
<evidence type="ECO:0000256" key="3">
    <source>
        <dbReference type="ARBA" id="ARBA00022530"/>
    </source>
</evidence>
<protein>
    <recommendedName>
        <fullName evidence="7">Nidogen G2 beta-barrel domain-containing protein</fullName>
    </recommendedName>
</protein>
<dbReference type="SUPFAM" id="SSF54511">
    <property type="entry name" value="GFP-like"/>
    <property type="match status" value="1"/>
</dbReference>
<keyword evidence="3" id="KW-0272">Extracellular matrix</keyword>
<evidence type="ECO:0000256" key="1">
    <source>
        <dbReference type="ARBA" id="ARBA00004498"/>
    </source>
</evidence>
<evidence type="ECO:0000256" key="2">
    <source>
        <dbReference type="ARBA" id="ARBA00022525"/>
    </source>
</evidence>
<evidence type="ECO:0000259" key="7">
    <source>
        <dbReference type="PROSITE" id="PS50993"/>
    </source>
</evidence>
<evidence type="ECO:0000313" key="8">
    <source>
        <dbReference type="EMBL" id="KAK2896234.1"/>
    </source>
</evidence>
<gene>
    <name evidence="8" type="ORF">Q8A67_010722</name>
</gene>
<keyword evidence="5" id="KW-0106">Calcium</keyword>
<evidence type="ECO:0000313" key="9">
    <source>
        <dbReference type="Proteomes" id="UP001187343"/>
    </source>
</evidence>
<comment type="subcellular location">
    <subcellularLocation>
        <location evidence="1">Secreted</location>
        <location evidence="1">Extracellular space</location>
        <location evidence="1">Extracellular matrix</location>
    </subcellularLocation>
</comment>